<evidence type="ECO:0000313" key="7">
    <source>
        <dbReference type="EMBL" id="RFU34935.1"/>
    </source>
</evidence>
<dbReference type="PROSITE" id="PS50873">
    <property type="entry name" value="PEROXIDASE_4"/>
    <property type="match status" value="1"/>
</dbReference>
<dbReference type="PANTHER" id="PTHR45964:SF5">
    <property type="entry name" value="WSCD FAMILY MEMBER CG9164"/>
    <property type="match status" value="1"/>
</dbReference>
<feature type="chain" id="PRO_5017806520" description="Peroxidase" evidence="4">
    <location>
        <begin position="23"/>
        <end position="843"/>
    </location>
</feature>
<protein>
    <recommendedName>
        <fullName evidence="9">Peroxidase</fullName>
    </recommendedName>
</protein>
<evidence type="ECO:0000256" key="4">
    <source>
        <dbReference type="SAM" id="SignalP"/>
    </source>
</evidence>
<dbReference type="InterPro" id="IPR002016">
    <property type="entry name" value="Haem_peroxidase"/>
</dbReference>
<dbReference type="InterPro" id="IPR002889">
    <property type="entry name" value="WSC_carb-bd"/>
</dbReference>
<comment type="similarity">
    <text evidence="2">Belongs to the peroxidase family.</text>
</comment>
<accession>A0A3E2HNH6</accession>
<name>A0A3E2HNH6_SCYLI</name>
<feature type="domain" description="WSC" evidence="6">
    <location>
        <begin position="751"/>
        <end position="842"/>
    </location>
</feature>
<dbReference type="SUPFAM" id="SSF48113">
    <property type="entry name" value="Heme-dependent peroxidases"/>
    <property type="match status" value="1"/>
</dbReference>
<dbReference type="PRINTS" id="PR00458">
    <property type="entry name" value="PEROXIDASE"/>
</dbReference>
<dbReference type="EMBL" id="NCSJ02000014">
    <property type="protein sequence ID" value="RFU34935.1"/>
    <property type="molecule type" value="Genomic_DNA"/>
</dbReference>
<comment type="caution">
    <text evidence="7">The sequence shown here is derived from an EMBL/GenBank/DDBJ whole genome shotgun (WGS) entry which is preliminary data.</text>
</comment>
<dbReference type="GO" id="GO:0006979">
    <property type="term" value="P:response to oxidative stress"/>
    <property type="evidence" value="ECO:0007669"/>
    <property type="project" value="InterPro"/>
</dbReference>
<evidence type="ECO:0000256" key="1">
    <source>
        <dbReference type="ARBA" id="ARBA00022737"/>
    </source>
</evidence>
<dbReference type="AlphaFoldDB" id="A0A3E2HNH6"/>
<evidence type="ECO:0000256" key="3">
    <source>
        <dbReference type="SAM" id="MobiDB-lite"/>
    </source>
</evidence>
<reference evidence="7 8" key="1">
    <citation type="submission" date="2018-05" db="EMBL/GenBank/DDBJ databases">
        <title>Draft genome sequence of Scytalidium lignicola DSM 105466, a ubiquitous saprotrophic fungus.</title>
        <authorList>
            <person name="Buettner E."/>
            <person name="Gebauer A.M."/>
            <person name="Hofrichter M."/>
            <person name="Liers C."/>
            <person name="Kellner H."/>
        </authorList>
    </citation>
    <scope>NUCLEOTIDE SEQUENCE [LARGE SCALE GENOMIC DNA]</scope>
    <source>
        <strain evidence="7 8">DSM 105466</strain>
    </source>
</reference>
<dbReference type="Gene3D" id="1.10.520.10">
    <property type="match status" value="1"/>
</dbReference>
<dbReference type="Proteomes" id="UP000258309">
    <property type="component" value="Unassembled WGS sequence"/>
</dbReference>
<keyword evidence="4" id="KW-0732">Signal</keyword>
<feature type="region of interest" description="Disordered" evidence="3">
    <location>
        <begin position="694"/>
        <end position="722"/>
    </location>
</feature>
<dbReference type="SMART" id="SM00321">
    <property type="entry name" value="WSC"/>
    <property type="match status" value="2"/>
</dbReference>
<organism evidence="7 8">
    <name type="scientific">Scytalidium lignicola</name>
    <name type="common">Hyphomycete</name>
    <dbReference type="NCBI Taxonomy" id="5539"/>
    <lineage>
        <taxon>Eukaryota</taxon>
        <taxon>Fungi</taxon>
        <taxon>Dikarya</taxon>
        <taxon>Ascomycota</taxon>
        <taxon>Pezizomycotina</taxon>
        <taxon>Leotiomycetes</taxon>
        <taxon>Leotiomycetes incertae sedis</taxon>
        <taxon>Scytalidium</taxon>
    </lineage>
</organism>
<evidence type="ECO:0008006" key="9">
    <source>
        <dbReference type="Google" id="ProtNLM"/>
    </source>
</evidence>
<keyword evidence="1" id="KW-0677">Repeat</keyword>
<keyword evidence="8" id="KW-1185">Reference proteome</keyword>
<dbReference type="PROSITE" id="PS51212">
    <property type="entry name" value="WSC"/>
    <property type="match status" value="2"/>
</dbReference>
<dbReference type="OMA" id="HDMSTAN"/>
<feature type="domain" description="Plant heme peroxidase family profile" evidence="5">
    <location>
        <begin position="127"/>
        <end position="227"/>
    </location>
</feature>
<sequence>MKLPPSAALPWALLAGMVNVNAQLTWPSQFDELEDLMFQAYGYRNTGLMALVTPCSFSKFGPGRNTAAEWVRAGFHDMSTGNIYNPPASSGGVDASLMFELNSGENIGAGFVTTFETYGQFYSSRTSVADMIALGVFAGVRTCGGPAVPIRPGRIDATAAGPLGVPQPQNSIGTFENQFLRSGFNYTDMIAMVACGHTLGGVHAEDFTNIVTPGTVPNDYQLFDNTFEFDSNVAVDYISNNSTDALVVGPATSSGRAADAAVFGDRNDNNVTITALANPATFRTDCSSILQRMIERVPGTVTLADPLQPYEVKPTALQLTLLSGGVSITFSGEIRVRTTVRAANLIASVKLVYVDRDGNSTCGSCTIDTAVAGTGSGFDDTFTFYSFSSDLPSSTSISSFNVLITLTSGATELHNNNGGGFPVQDSIMFQSPQSCLGTTTDANGNNAMTIVAAVRDSITAAPNLVVAIKTPRAKVPVPALNITSVAMAKGATIGPYSIYSATYSIPVANSLNSTFNVTVGTGTTSVVDAFKLTEPLPSVCGTLGTSVPSSTTSSSKTTLSTTVSTSISTTLSTTISTTISSTSTSATPTGPVTKPTVGAYTYQGCYTEGDGVRALSGASFYDYPNMTLEECAANCVGYTYWGVEYGGECYCGNTLAATSVPAAEQGDCNFVCPGDAFEFCGAGNRLDMYKLSSGGSSSSSSSSTTTHTTTTTTRSTTTTTTTTIKATTTSSVTHSASPTQTGPAIKPTIGSYTYYGCQTEGTGIRALSGATLATDSMTLEICEDFCQGYTYWGAEYGRECYCGNSWNTGSTAAPDSDCSFPCANNTLEYCGAGNRLSAYALEA</sequence>
<feature type="non-terminal residue" evidence="7">
    <location>
        <position position="1"/>
    </location>
</feature>
<evidence type="ECO:0000259" key="6">
    <source>
        <dbReference type="PROSITE" id="PS51212"/>
    </source>
</evidence>
<feature type="domain" description="WSC" evidence="6">
    <location>
        <begin position="599"/>
        <end position="692"/>
    </location>
</feature>
<dbReference type="GO" id="GO:0004601">
    <property type="term" value="F:peroxidase activity"/>
    <property type="evidence" value="ECO:0007669"/>
    <property type="project" value="InterPro"/>
</dbReference>
<proteinExistence type="inferred from homology"/>
<dbReference type="GO" id="GO:0020037">
    <property type="term" value="F:heme binding"/>
    <property type="evidence" value="ECO:0007669"/>
    <property type="project" value="InterPro"/>
</dbReference>
<evidence type="ECO:0000313" key="8">
    <source>
        <dbReference type="Proteomes" id="UP000258309"/>
    </source>
</evidence>
<dbReference type="InterPro" id="IPR051589">
    <property type="entry name" value="Sialate-O-sulfotransferase"/>
</dbReference>
<dbReference type="PANTHER" id="PTHR45964">
    <property type="entry name" value="WSCD FAMILY MEMBER CG9164"/>
    <property type="match status" value="1"/>
</dbReference>
<evidence type="ECO:0000256" key="2">
    <source>
        <dbReference type="RuleBase" id="RU004241"/>
    </source>
</evidence>
<evidence type="ECO:0000259" key="5">
    <source>
        <dbReference type="PROSITE" id="PS50873"/>
    </source>
</evidence>
<gene>
    <name evidence="7" type="ORF">B7463_g1422</name>
</gene>
<dbReference type="OrthoDB" id="5985073at2759"/>
<feature type="non-terminal residue" evidence="7">
    <location>
        <position position="843"/>
    </location>
</feature>
<feature type="signal peptide" evidence="4">
    <location>
        <begin position="1"/>
        <end position="22"/>
    </location>
</feature>
<dbReference type="Pfam" id="PF00141">
    <property type="entry name" value="peroxidase"/>
    <property type="match status" value="1"/>
</dbReference>
<dbReference type="Pfam" id="PF01822">
    <property type="entry name" value="WSC"/>
    <property type="match status" value="2"/>
</dbReference>
<dbReference type="InterPro" id="IPR010255">
    <property type="entry name" value="Haem_peroxidase_sf"/>
</dbReference>
<dbReference type="STRING" id="5539.A0A3E2HNH6"/>